<proteinExistence type="predicted"/>
<evidence type="ECO:0000313" key="2">
    <source>
        <dbReference type="EMBL" id="KAG7095359.1"/>
    </source>
</evidence>
<keyword evidence="3" id="KW-1185">Reference proteome</keyword>
<gene>
    <name evidence="2" type="ORF">E1B28_006118</name>
</gene>
<dbReference type="PANTHER" id="PTHR12458">
    <property type="entry name" value="ORF PROTEIN"/>
    <property type="match status" value="1"/>
</dbReference>
<dbReference type="Proteomes" id="UP001049176">
    <property type="component" value="Chromosome 3"/>
</dbReference>
<sequence>MFSATLQPGIVSLFSSTSSDPLFLFSTHIDESLPSDSLIHFVDDETSEPGPPHPASLIKISGTGHALCQTVLHLQSPTLPTTFIQSPPHGSDYQSLGLKHPWIHFQIRNLERECSIEIGIVDQMGREGRIRLSTFQKDPQLNISPSKTTYNDHLLQSSPSNHSSLLHLPLNFPSSSSRPLTSWATITLNIPSFLPYFTALANTDYHSISDDSDLVPTSQSIERSIILRTLPNGTYSHVSYVRVYATCRLRRIWSSEASPSQSHSVPWEFELYGGGV</sequence>
<name>A0A9P7UWB6_9AGAR</name>
<dbReference type="InterPro" id="IPR007714">
    <property type="entry name" value="CFA20_dom"/>
</dbReference>
<dbReference type="OrthoDB" id="7486196at2759"/>
<dbReference type="KEGG" id="more:E1B28_006118"/>
<accession>A0A9P7UWB6</accession>
<dbReference type="GeneID" id="66075194"/>
<organism evidence="2 3">
    <name type="scientific">Marasmius oreades</name>
    <name type="common">fairy-ring Marasmius</name>
    <dbReference type="NCBI Taxonomy" id="181124"/>
    <lineage>
        <taxon>Eukaryota</taxon>
        <taxon>Fungi</taxon>
        <taxon>Dikarya</taxon>
        <taxon>Basidiomycota</taxon>
        <taxon>Agaricomycotina</taxon>
        <taxon>Agaricomycetes</taxon>
        <taxon>Agaricomycetidae</taxon>
        <taxon>Agaricales</taxon>
        <taxon>Marasmiineae</taxon>
        <taxon>Marasmiaceae</taxon>
        <taxon>Marasmius</taxon>
    </lineage>
</organism>
<dbReference type="InterPro" id="IPR040441">
    <property type="entry name" value="CFA20/CFAP20DC"/>
</dbReference>
<reference evidence="2" key="1">
    <citation type="journal article" date="2021" name="Genome Biol. Evol.">
        <title>The assembled and annotated genome of the fairy-ring fungus Marasmius oreades.</title>
        <authorList>
            <person name="Hiltunen M."/>
            <person name="Ament-Velasquez S.L."/>
            <person name="Johannesson H."/>
        </authorList>
    </citation>
    <scope>NUCLEOTIDE SEQUENCE</scope>
    <source>
        <strain evidence="2">03SP1</strain>
    </source>
</reference>
<dbReference type="Pfam" id="PF05018">
    <property type="entry name" value="CFA20_dom"/>
    <property type="match status" value="1"/>
</dbReference>
<evidence type="ECO:0000259" key="1">
    <source>
        <dbReference type="Pfam" id="PF05018"/>
    </source>
</evidence>
<feature type="domain" description="CFA20" evidence="1">
    <location>
        <begin position="66"/>
        <end position="142"/>
    </location>
</feature>
<evidence type="ECO:0000313" key="3">
    <source>
        <dbReference type="Proteomes" id="UP001049176"/>
    </source>
</evidence>
<protein>
    <recommendedName>
        <fullName evidence="1">CFA20 domain-containing protein</fullName>
    </recommendedName>
</protein>
<dbReference type="EMBL" id="CM032183">
    <property type="protein sequence ID" value="KAG7095359.1"/>
    <property type="molecule type" value="Genomic_DNA"/>
</dbReference>
<dbReference type="AlphaFoldDB" id="A0A9P7UWB6"/>
<dbReference type="RefSeq" id="XP_043011829.1">
    <property type="nucleotide sequence ID" value="XM_043150739.1"/>
</dbReference>
<comment type="caution">
    <text evidence="2">The sequence shown here is derived from an EMBL/GenBank/DDBJ whole genome shotgun (WGS) entry which is preliminary data.</text>
</comment>